<dbReference type="EMBL" id="DTAD01000055">
    <property type="protein sequence ID" value="HGN90495.1"/>
    <property type="molecule type" value="Genomic_DNA"/>
</dbReference>
<evidence type="ECO:0000256" key="1">
    <source>
        <dbReference type="ARBA" id="ARBA00022630"/>
    </source>
</evidence>
<evidence type="ECO:0000313" key="7">
    <source>
        <dbReference type="EMBL" id="HGN90495.1"/>
    </source>
</evidence>
<feature type="domain" description="Luciferase-like" evidence="5">
    <location>
        <begin position="5"/>
        <end position="212"/>
    </location>
</feature>
<keyword evidence="4" id="KW-0503">Monooxygenase</keyword>
<dbReference type="Pfam" id="PF00296">
    <property type="entry name" value="Bac_luciferase"/>
    <property type="match status" value="1"/>
</dbReference>
<dbReference type="EMBL" id="DRXG01000112">
    <property type="protein sequence ID" value="HHN52686.1"/>
    <property type="molecule type" value="Genomic_DNA"/>
</dbReference>
<comment type="caution">
    <text evidence="7">The sequence shown here is derived from an EMBL/GenBank/DDBJ whole genome shotgun (WGS) entry which is preliminary data.</text>
</comment>
<dbReference type="Gene3D" id="3.20.20.30">
    <property type="entry name" value="Luciferase-like domain"/>
    <property type="match status" value="1"/>
</dbReference>
<gene>
    <name evidence="8" type="ORF">ENM30_05175</name>
    <name evidence="7" type="ORF">ENT82_05145</name>
    <name evidence="6" type="ORF">ENU43_08340</name>
</gene>
<evidence type="ECO:0000256" key="2">
    <source>
        <dbReference type="ARBA" id="ARBA00022643"/>
    </source>
</evidence>
<organism evidence="7">
    <name type="scientific">Caldiarchaeum subterraneum</name>
    <dbReference type="NCBI Taxonomy" id="311458"/>
    <lineage>
        <taxon>Archaea</taxon>
        <taxon>Nitrososphaerota</taxon>
        <taxon>Candidatus Caldarchaeales</taxon>
        <taxon>Candidatus Caldarchaeaceae</taxon>
        <taxon>Candidatus Caldarchaeum</taxon>
    </lineage>
</organism>
<name>A0A7C4I6V7_CALS0</name>
<protein>
    <submittedName>
        <fullName evidence="7">LLM class F420-dependent oxidoreductase</fullName>
    </submittedName>
</protein>
<accession>A0A7C4I6V7</accession>
<dbReference type="GO" id="GO:0008726">
    <property type="term" value="F:alkanesulfonate monooxygenase activity"/>
    <property type="evidence" value="ECO:0007669"/>
    <property type="project" value="TreeGrafter"/>
</dbReference>
<dbReference type="InterPro" id="IPR019921">
    <property type="entry name" value="Lucif-like_OxRdtase_Rv2161c"/>
</dbReference>
<dbReference type="EMBL" id="DTCM01000102">
    <property type="protein sequence ID" value="HGL41653.1"/>
    <property type="molecule type" value="Genomic_DNA"/>
</dbReference>
<dbReference type="SUPFAM" id="SSF51679">
    <property type="entry name" value="Bacterial luciferase-like"/>
    <property type="match status" value="1"/>
</dbReference>
<dbReference type="InterPro" id="IPR036661">
    <property type="entry name" value="Luciferase-like_sf"/>
</dbReference>
<dbReference type="AlphaFoldDB" id="A0A7C4I6V7"/>
<dbReference type="PANTHER" id="PTHR42847:SF4">
    <property type="entry name" value="ALKANESULFONATE MONOOXYGENASE-RELATED"/>
    <property type="match status" value="1"/>
</dbReference>
<dbReference type="InterPro" id="IPR050172">
    <property type="entry name" value="SsuD_RutA_monooxygenase"/>
</dbReference>
<keyword evidence="2" id="KW-0288">FMN</keyword>
<dbReference type="NCBIfam" id="TIGR03619">
    <property type="entry name" value="F420_Rv2161c"/>
    <property type="match status" value="1"/>
</dbReference>
<proteinExistence type="predicted"/>
<sequence length="295" mass="32786">MRIEFGVCIPNFGKHLSPKAIDVVASEAEELGYESVWITDHLLLPPTQRHPYGSILEALTTMAHVASVTEEVRVGSSVLILPMREPVQVAKALAAIDVLSGGRVVAGFGAGWCEEEFQNLGANFRNRGRRFDEALRLIKQLWQGGEVSFNGRYYKVDAGIFEPAPAQKDGPPIWIGGNSEHALRRAVKYGQAWHFTGITLETLRERVSNLNQTNGFKISGRFTVDFSGKTPQVVKVRAGENRAILTGSPTKIMDTIEQYVNLKVTHFALYFGDKPAEDYVKDMEKFSKEVMPGYI</sequence>
<reference evidence="7" key="1">
    <citation type="journal article" date="2020" name="mSystems">
        <title>Genome- and Community-Level Interaction Insights into Carbon Utilization and Element Cycling Functions of Hydrothermarchaeota in Hydrothermal Sediment.</title>
        <authorList>
            <person name="Zhou Z."/>
            <person name="Liu Y."/>
            <person name="Xu W."/>
            <person name="Pan J."/>
            <person name="Luo Z.H."/>
            <person name="Li M."/>
        </authorList>
    </citation>
    <scope>NUCLEOTIDE SEQUENCE [LARGE SCALE GENOMIC DNA]</scope>
    <source>
        <strain evidence="8">SpSt-1073</strain>
        <strain evidence="7">SpSt-613</strain>
        <strain evidence="6">SpSt-669</strain>
    </source>
</reference>
<keyword evidence="3" id="KW-0560">Oxidoreductase</keyword>
<evidence type="ECO:0000313" key="8">
    <source>
        <dbReference type="EMBL" id="HHN52686.1"/>
    </source>
</evidence>
<keyword evidence="1" id="KW-0285">Flavoprotein</keyword>
<dbReference type="InterPro" id="IPR011251">
    <property type="entry name" value="Luciferase-like_dom"/>
</dbReference>
<dbReference type="PANTHER" id="PTHR42847">
    <property type="entry name" value="ALKANESULFONATE MONOOXYGENASE"/>
    <property type="match status" value="1"/>
</dbReference>
<evidence type="ECO:0000256" key="3">
    <source>
        <dbReference type="ARBA" id="ARBA00023002"/>
    </source>
</evidence>
<evidence type="ECO:0000313" key="6">
    <source>
        <dbReference type="EMBL" id="HGL41653.1"/>
    </source>
</evidence>
<evidence type="ECO:0000256" key="4">
    <source>
        <dbReference type="ARBA" id="ARBA00023033"/>
    </source>
</evidence>
<dbReference type="GO" id="GO:0046306">
    <property type="term" value="P:alkanesulfonate catabolic process"/>
    <property type="evidence" value="ECO:0007669"/>
    <property type="project" value="TreeGrafter"/>
</dbReference>
<evidence type="ECO:0000259" key="5">
    <source>
        <dbReference type="Pfam" id="PF00296"/>
    </source>
</evidence>